<keyword evidence="9" id="KW-1133">Transmembrane helix</keyword>
<keyword evidence="9" id="KW-0812">Transmembrane</keyword>
<evidence type="ECO:0000256" key="5">
    <source>
        <dbReference type="ARBA" id="ARBA00022741"/>
    </source>
</evidence>
<evidence type="ECO:0000313" key="11">
    <source>
        <dbReference type="EMBL" id="MFC4011185.1"/>
    </source>
</evidence>
<dbReference type="InterPro" id="IPR011712">
    <property type="entry name" value="Sig_transdc_His_kin_sub3_dim/P"/>
</dbReference>
<keyword evidence="9" id="KW-0472">Membrane</keyword>
<feature type="transmembrane region" description="Helical" evidence="9">
    <location>
        <begin position="6"/>
        <end position="30"/>
    </location>
</feature>
<sequence length="392" mass="42905">MNEAKVIAALRNLCAVVPLLFFGGMSYLSSMNSGDPIVSVLHGEISWDRDLALLLLLFTVMWAAGMVLLLWRRRWPWQIAVATALLTLYSPMAGGPAYVAYASLSRHRRWGQIVPVALLTWLCPTAQMFWAGEDDPQRIYSVTSVTLITGLAIIGSITVLGFYLGERTDMAALRQQAELAAQLHRIEQTRLSERVKIAQEMHDVLAHRLSLLSMLAGGLSHRADLTPEQTREAAQAIQENSHQSLNELRTVLGSLRSDGVVEGPQPSLADLDALFDEVRAAGQNVEVDDSIDGRERLPTQTGRNAYRIVQEALTNARKHAPGSRVRAELRGCPGQGLWIRVSNPAPYGLVSGPGGRLGLVGLAERTRMAGGTISHALQDGRFVLQARLPWEA</sequence>
<dbReference type="GO" id="GO:0016301">
    <property type="term" value="F:kinase activity"/>
    <property type="evidence" value="ECO:0007669"/>
    <property type="project" value="UniProtKB-KW"/>
</dbReference>
<feature type="transmembrane region" description="Helical" evidence="9">
    <location>
        <begin position="77"/>
        <end position="101"/>
    </location>
</feature>
<evidence type="ECO:0000256" key="8">
    <source>
        <dbReference type="ARBA" id="ARBA00023012"/>
    </source>
</evidence>
<keyword evidence="3" id="KW-0597">Phosphoprotein</keyword>
<dbReference type="InterPro" id="IPR050482">
    <property type="entry name" value="Sensor_HK_TwoCompSys"/>
</dbReference>
<keyword evidence="7" id="KW-0067">ATP-binding</keyword>
<comment type="catalytic activity">
    <reaction evidence="1">
        <text>ATP + protein L-histidine = ADP + protein N-phospho-L-histidine.</text>
        <dbReference type="EC" id="2.7.13.3"/>
    </reaction>
</comment>
<name>A0ABV8GDV6_9ACTN</name>
<evidence type="ECO:0000256" key="3">
    <source>
        <dbReference type="ARBA" id="ARBA00022553"/>
    </source>
</evidence>
<evidence type="ECO:0000256" key="4">
    <source>
        <dbReference type="ARBA" id="ARBA00022679"/>
    </source>
</evidence>
<feature type="transmembrane region" description="Helical" evidence="9">
    <location>
        <begin position="113"/>
        <end position="132"/>
    </location>
</feature>
<accession>A0ABV8GDV6</accession>
<keyword evidence="4" id="KW-0808">Transferase</keyword>
<evidence type="ECO:0000259" key="10">
    <source>
        <dbReference type="Pfam" id="PF07730"/>
    </source>
</evidence>
<dbReference type="EC" id="2.7.13.3" evidence="2"/>
<dbReference type="Proteomes" id="UP001595851">
    <property type="component" value="Unassembled WGS sequence"/>
</dbReference>
<dbReference type="Gene3D" id="3.30.565.10">
    <property type="entry name" value="Histidine kinase-like ATPase, C-terminal domain"/>
    <property type="match status" value="1"/>
</dbReference>
<dbReference type="InterPro" id="IPR036890">
    <property type="entry name" value="HATPase_C_sf"/>
</dbReference>
<evidence type="ECO:0000256" key="9">
    <source>
        <dbReference type="SAM" id="Phobius"/>
    </source>
</evidence>
<dbReference type="SUPFAM" id="SSF55874">
    <property type="entry name" value="ATPase domain of HSP90 chaperone/DNA topoisomerase II/histidine kinase"/>
    <property type="match status" value="1"/>
</dbReference>
<keyword evidence="12" id="KW-1185">Reference proteome</keyword>
<organism evidence="11 12">
    <name type="scientific">Nonomuraea purpurea</name>
    <dbReference type="NCBI Taxonomy" id="1849276"/>
    <lineage>
        <taxon>Bacteria</taxon>
        <taxon>Bacillati</taxon>
        <taxon>Actinomycetota</taxon>
        <taxon>Actinomycetes</taxon>
        <taxon>Streptosporangiales</taxon>
        <taxon>Streptosporangiaceae</taxon>
        <taxon>Nonomuraea</taxon>
    </lineage>
</organism>
<evidence type="ECO:0000256" key="2">
    <source>
        <dbReference type="ARBA" id="ARBA00012438"/>
    </source>
</evidence>
<feature type="transmembrane region" description="Helical" evidence="9">
    <location>
        <begin position="51"/>
        <end position="71"/>
    </location>
</feature>
<reference evidence="12" key="1">
    <citation type="journal article" date="2019" name="Int. J. Syst. Evol. Microbiol.">
        <title>The Global Catalogue of Microorganisms (GCM) 10K type strain sequencing project: providing services to taxonomists for standard genome sequencing and annotation.</title>
        <authorList>
            <consortium name="The Broad Institute Genomics Platform"/>
            <consortium name="The Broad Institute Genome Sequencing Center for Infectious Disease"/>
            <person name="Wu L."/>
            <person name="Ma J."/>
        </authorList>
    </citation>
    <scope>NUCLEOTIDE SEQUENCE [LARGE SCALE GENOMIC DNA]</scope>
    <source>
        <strain evidence="12">TBRC 1276</strain>
    </source>
</reference>
<evidence type="ECO:0000256" key="1">
    <source>
        <dbReference type="ARBA" id="ARBA00000085"/>
    </source>
</evidence>
<feature type="transmembrane region" description="Helical" evidence="9">
    <location>
        <begin position="138"/>
        <end position="164"/>
    </location>
</feature>
<dbReference type="Pfam" id="PF07730">
    <property type="entry name" value="HisKA_3"/>
    <property type="match status" value="1"/>
</dbReference>
<dbReference type="Gene3D" id="1.20.5.1930">
    <property type="match status" value="1"/>
</dbReference>
<keyword evidence="8" id="KW-0902">Two-component regulatory system</keyword>
<dbReference type="CDD" id="cd16917">
    <property type="entry name" value="HATPase_UhpB-NarQ-NarX-like"/>
    <property type="match status" value="1"/>
</dbReference>
<gene>
    <name evidence="11" type="ORF">ACFOY2_28435</name>
</gene>
<keyword evidence="5" id="KW-0547">Nucleotide-binding</keyword>
<feature type="domain" description="Signal transduction histidine kinase subgroup 3 dimerisation and phosphoacceptor" evidence="10">
    <location>
        <begin position="193"/>
        <end position="258"/>
    </location>
</feature>
<keyword evidence="6 11" id="KW-0418">Kinase</keyword>
<proteinExistence type="predicted"/>
<protein>
    <recommendedName>
        <fullName evidence="2">histidine kinase</fullName>
        <ecNumber evidence="2">2.7.13.3</ecNumber>
    </recommendedName>
</protein>
<evidence type="ECO:0000256" key="6">
    <source>
        <dbReference type="ARBA" id="ARBA00022777"/>
    </source>
</evidence>
<evidence type="ECO:0000313" key="12">
    <source>
        <dbReference type="Proteomes" id="UP001595851"/>
    </source>
</evidence>
<dbReference type="RefSeq" id="WP_379531143.1">
    <property type="nucleotide sequence ID" value="NZ_JBHSBI010000015.1"/>
</dbReference>
<dbReference type="PANTHER" id="PTHR24421:SF10">
    <property type="entry name" value="NITRATE_NITRITE SENSOR PROTEIN NARQ"/>
    <property type="match status" value="1"/>
</dbReference>
<comment type="caution">
    <text evidence="11">The sequence shown here is derived from an EMBL/GenBank/DDBJ whole genome shotgun (WGS) entry which is preliminary data.</text>
</comment>
<dbReference type="EMBL" id="JBHSBI010000015">
    <property type="protein sequence ID" value="MFC4011185.1"/>
    <property type="molecule type" value="Genomic_DNA"/>
</dbReference>
<evidence type="ECO:0000256" key="7">
    <source>
        <dbReference type="ARBA" id="ARBA00022840"/>
    </source>
</evidence>
<dbReference type="PANTHER" id="PTHR24421">
    <property type="entry name" value="NITRATE/NITRITE SENSOR PROTEIN NARX-RELATED"/>
    <property type="match status" value="1"/>
</dbReference>